<reference evidence="2 3" key="1">
    <citation type="journal article" date="2023" name="Hortic Res">
        <title>Pangenome of water caltrop reveals structural variations and asymmetric subgenome divergence after allopolyploidization.</title>
        <authorList>
            <person name="Zhang X."/>
            <person name="Chen Y."/>
            <person name="Wang L."/>
            <person name="Yuan Y."/>
            <person name="Fang M."/>
            <person name="Shi L."/>
            <person name="Lu R."/>
            <person name="Comes H.P."/>
            <person name="Ma Y."/>
            <person name="Chen Y."/>
            <person name="Huang G."/>
            <person name="Zhou Y."/>
            <person name="Zheng Z."/>
            <person name="Qiu Y."/>
        </authorList>
    </citation>
    <scope>NUCLEOTIDE SEQUENCE [LARGE SCALE GENOMIC DNA]</scope>
    <source>
        <tissue evidence="2">Roots</tissue>
    </source>
</reference>
<evidence type="ECO:0000313" key="2">
    <source>
        <dbReference type="EMBL" id="KAK4774232.1"/>
    </source>
</evidence>
<accession>A0AAN7L4D3</accession>
<protein>
    <submittedName>
        <fullName evidence="2">Uncharacterized protein</fullName>
    </submittedName>
</protein>
<comment type="caution">
    <text evidence="2">The sequence shown here is derived from an EMBL/GenBank/DDBJ whole genome shotgun (WGS) entry which is preliminary data.</text>
</comment>
<organism evidence="2 3">
    <name type="scientific">Trapa incisa</name>
    <dbReference type="NCBI Taxonomy" id="236973"/>
    <lineage>
        <taxon>Eukaryota</taxon>
        <taxon>Viridiplantae</taxon>
        <taxon>Streptophyta</taxon>
        <taxon>Embryophyta</taxon>
        <taxon>Tracheophyta</taxon>
        <taxon>Spermatophyta</taxon>
        <taxon>Magnoliopsida</taxon>
        <taxon>eudicotyledons</taxon>
        <taxon>Gunneridae</taxon>
        <taxon>Pentapetalae</taxon>
        <taxon>rosids</taxon>
        <taxon>malvids</taxon>
        <taxon>Myrtales</taxon>
        <taxon>Lythraceae</taxon>
        <taxon>Trapa</taxon>
    </lineage>
</organism>
<proteinExistence type="predicted"/>
<feature type="region of interest" description="Disordered" evidence="1">
    <location>
        <begin position="32"/>
        <end position="68"/>
    </location>
</feature>
<feature type="region of interest" description="Disordered" evidence="1">
    <location>
        <begin position="100"/>
        <end position="124"/>
    </location>
</feature>
<evidence type="ECO:0000256" key="1">
    <source>
        <dbReference type="SAM" id="MobiDB-lite"/>
    </source>
</evidence>
<dbReference type="Proteomes" id="UP001345219">
    <property type="component" value="Chromosome 22"/>
</dbReference>
<dbReference type="EMBL" id="JAXIOK010000004">
    <property type="protein sequence ID" value="KAK4774232.1"/>
    <property type="molecule type" value="Genomic_DNA"/>
</dbReference>
<sequence length="140" mass="15130">MTAVVGEWMMAAKEEQAVAAMSLACTVISPHDDGGEAEASDSNSSTLPHNPGKRRTKHHHDEGPLNGKNRTFCMIDVFRNVNRPDQQHLVDWGSGGIASRFHGGGDQRGAGEEAAEHDECDKDTDTNSKLGVKIFGVQFN</sequence>
<dbReference type="AlphaFoldDB" id="A0AAN7L4D3"/>
<gene>
    <name evidence="2" type="ORF">SAY87_029251</name>
</gene>
<name>A0AAN7L4D3_9MYRT</name>
<evidence type="ECO:0000313" key="3">
    <source>
        <dbReference type="Proteomes" id="UP001345219"/>
    </source>
</evidence>
<keyword evidence="3" id="KW-1185">Reference proteome</keyword>